<dbReference type="AlphaFoldDB" id="A0A9N8P4L2"/>
<keyword evidence="3" id="KW-1185">Reference proteome</keyword>
<proteinExistence type="predicted"/>
<evidence type="ECO:0000313" key="2">
    <source>
        <dbReference type="EMBL" id="CAD0081743.1"/>
    </source>
</evidence>
<organism evidence="2 3">
    <name type="scientific">Aureobasidium vineae</name>
    <dbReference type="NCBI Taxonomy" id="2773715"/>
    <lineage>
        <taxon>Eukaryota</taxon>
        <taxon>Fungi</taxon>
        <taxon>Dikarya</taxon>
        <taxon>Ascomycota</taxon>
        <taxon>Pezizomycotina</taxon>
        <taxon>Dothideomycetes</taxon>
        <taxon>Dothideomycetidae</taxon>
        <taxon>Dothideales</taxon>
        <taxon>Saccotheciaceae</taxon>
        <taxon>Aureobasidium</taxon>
    </lineage>
</organism>
<reference evidence="2" key="1">
    <citation type="submission" date="2020-06" db="EMBL/GenBank/DDBJ databases">
        <authorList>
            <person name="Onetto C."/>
        </authorList>
    </citation>
    <scope>NUCLEOTIDE SEQUENCE</scope>
</reference>
<comment type="caution">
    <text evidence="2">The sequence shown here is derived from an EMBL/GenBank/DDBJ whole genome shotgun (WGS) entry which is preliminary data.</text>
</comment>
<sequence length="206" mass="23173">MAQEINDRASRRRGGHASVSSGQWLRRRHGASHYHDNSVRGPHPSIEPLTTTISRSTLRRLREAARDYGSINHFLREADEAFADEMTRAYGVSGTPVPLLMPLGAGLYTPFYAVPLGHGRARCLDSYHRDLTTIMRRVARDMDVSATLPVMYLRVSGYDQGVFEDIGDYMEERETASTPVLEGEWPQTFSSVFNRHTCVGTNFGMH</sequence>
<evidence type="ECO:0000313" key="3">
    <source>
        <dbReference type="Proteomes" id="UP000716446"/>
    </source>
</evidence>
<name>A0A9N8P4L2_9PEZI</name>
<feature type="region of interest" description="Disordered" evidence="1">
    <location>
        <begin position="1"/>
        <end position="49"/>
    </location>
</feature>
<gene>
    <name evidence="2" type="ORF">AWRI4619_LOCUS310</name>
</gene>
<accession>A0A9N8P4L2</accession>
<protein>
    <submittedName>
        <fullName evidence="2">Uncharacterized protein</fullName>
    </submittedName>
</protein>
<dbReference type="Proteomes" id="UP000716446">
    <property type="component" value="Unassembled WGS sequence"/>
</dbReference>
<evidence type="ECO:0000256" key="1">
    <source>
        <dbReference type="SAM" id="MobiDB-lite"/>
    </source>
</evidence>
<dbReference type="EMBL" id="CAIJEN010000001">
    <property type="protein sequence ID" value="CAD0081743.1"/>
    <property type="molecule type" value="Genomic_DNA"/>
</dbReference>